<keyword evidence="1" id="KW-0808">Transferase</keyword>
<comment type="caution">
    <text evidence="1">The sequence shown here is derived from an EMBL/GenBank/DDBJ whole genome shotgun (WGS) entry which is preliminary data.</text>
</comment>
<evidence type="ECO:0000313" key="2">
    <source>
        <dbReference type="Proteomes" id="UP001140096"/>
    </source>
</evidence>
<dbReference type="Proteomes" id="UP001140096">
    <property type="component" value="Unassembled WGS sequence"/>
</dbReference>
<evidence type="ECO:0000313" key="1">
    <source>
        <dbReference type="EMBL" id="KAJ2797958.1"/>
    </source>
</evidence>
<dbReference type="EC" id="2.7.1.30" evidence="1"/>
<dbReference type="EMBL" id="JANBUP010003073">
    <property type="protein sequence ID" value="KAJ2797958.1"/>
    <property type="molecule type" value="Genomic_DNA"/>
</dbReference>
<organism evidence="1 2">
    <name type="scientific">Coemansia furcata</name>
    <dbReference type="NCBI Taxonomy" id="417177"/>
    <lineage>
        <taxon>Eukaryota</taxon>
        <taxon>Fungi</taxon>
        <taxon>Fungi incertae sedis</taxon>
        <taxon>Zoopagomycota</taxon>
        <taxon>Kickxellomycotina</taxon>
        <taxon>Kickxellomycetes</taxon>
        <taxon>Kickxellales</taxon>
        <taxon>Kickxellaceae</taxon>
        <taxon>Coemansia</taxon>
    </lineage>
</organism>
<gene>
    <name evidence="1" type="primary">GUT1_1</name>
    <name evidence="1" type="ORF">H4S07_005814</name>
</gene>
<name>A0ACC1KZ27_9FUNG</name>
<protein>
    <submittedName>
        <fullName evidence="1">Glycerol kinase</fullName>
        <ecNumber evidence="1">2.7.1.30</ecNumber>
    </submittedName>
</protein>
<reference evidence="1" key="1">
    <citation type="submission" date="2022-07" db="EMBL/GenBank/DDBJ databases">
        <title>Phylogenomic reconstructions and comparative analyses of Kickxellomycotina fungi.</title>
        <authorList>
            <person name="Reynolds N.K."/>
            <person name="Stajich J.E."/>
            <person name="Barry K."/>
            <person name="Grigoriev I.V."/>
            <person name="Crous P."/>
            <person name="Smith M.E."/>
        </authorList>
    </citation>
    <scope>NUCLEOTIDE SEQUENCE</scope>
    <source>
        <strain evidence="1">CBS 102833</strain>
    </source>
</reference>
<proteinExistence type="predicted"/>
<keyword evidence="1" id="KW-0418">Kinase</keyword>
<sequence>MRETTALGAALAAGLGAGVWESEEELRRIAQSNVSAFWSRITDEKRDEMLQGWEKAVERSFNWA</sequence>
<keyword evidence="2" id="KW-1185">Reference proteome</keyword>
<accession>A0ACC1KZ27</accession>